<feature type="compositionally biased region" description="Acidic residues" evidence="1">
    <location>
        <begin position="55"/>
        <end position="67"/>
    </location>
</feature>
<dbReference type="AlphaFoldDB" id="A0A0F9DLF3"/>
<sequence length="381" mass="41467">MVDSATPETGTDTAAPPSQTPDEKALVSIDSFLEPEGDQETPDAPPKATQKEEPGASDESEEAEPAEAAEKPPEEESAPEAEGEQEELPATLSELAEAFEMESDALSEHLKVQVKVNGVASEVTLGEAIKGYSREADYTQGKMRHAEVVKAFEAETAGSKAHWQQQMGVVEDMISALAGSLPNINDETLLSKYQLEDGEFDHSGYLYEKAAIERSHGNVQEVFGQLQAQREQSQKEQAGKQRASRAEHQQQLIAADPEFSDPVKVREFEASAGTLLTSFGLSREEVGAFFAGDFHPVQIRVLKKALQQDALEKSQPKRIKKLKELPKVTRPGVASEKDNEPGDRFASAKQRLRKAGRAGSRVDIDAAALELIDEKFLGGLK</sequence>
<comment type="caution">
    <text evidence="2">The sequence shown here is derived from an EMBL/GenBank/DDBJ whole genome shotgun (WGS) entry which is preliminary data.</text>
</comment>
<evidence type="ECO:0000313" key="2">
    <source>
        <dbReference type="EMBL" id="KKL54666.1"/>
    </source>
</evidence>
<reference evidence="2" key="1">
    <citation type="journal article" date="2015" name="Nature">
        <title>Complex archaea that bridge the gap between prokaryotes and eukaryotes.</title>
        <authorList>
            <person name="Spang A."/>
            <person name="Saw J.H."/>
            <person name="Jorgensen S.L."/>
            <person name="Zaremba-Niedzwiedzka K."/>
            <person name="Martijn J."/>
            <person name="Lind A.E."/>
            <person name="van Eijk R."/>
            <person name="Schleper C."/>
            <person name="Guy L."/>
            <person name="Ettema T.J."/>
        </authorList>
    </citation>
    <scope>NUCLEOTIDE SEQUENCE</scope>
</reference>
<feature type="region of interest" description="Disordered" evidence="1">
    <location>
        <begin position="1"/>
        <end position="95"/>
    </location>
</feature>
<feature type="compositionally biased region" description="Acidic residues" evidence="1">
    <location>
        <begin position="75"/>
        <end position="87"/>
    </location>
</feature>
<name>A0A0F9DLF3_9ZZZZ</name>
<feature type="compositionally biased region" description="Polar residues" evidence="1">
    <location>
        <begin position="1"/>
        <end position="12"/>
    </location>
</feature>
<organism evidence="2">
    <name type="scientific">marine sediment metagenome</name>
    <dbReference type="NCBI Taxonomy" id="412755"/>
    <lineage>
        <taxon>unclassified sequences</taxon>
        <taxon>metagenomes</taxon>
        <taxon>ecological metagenomes</taxon>
    </lineage>
</organism>
<protein>
    <submittedName>
        <fullName evidence="2">Uncharacterized protein</fullName>
    </submittedName>
</protein>
<accession>A0A0F9DLF3</accession>
<feature type="region of interest" description="Disordered" evidence="1">
    <location>
        <begin position="328"/>
        <end position="360"/>
    </location>
</feature>
<dbReference type="EMBL" id="LAZR01031119">
    <property type="protein sequence ID" value="KKL54666.1"/>
    <property type="molecule type" value="Genomic_DNA"/>
</dbReference>
<gene>
    <name evidence="2" type="ORF">LCGC14_2263130</name>
</gene>
<proteinExistence type="predicted"/>
<evidence type="ECO:0000256" key="1">
    <source>
        <dbReference type="SAM" id="MobiDB-lite"/>
    </source>
</evidence>